<accession>A0A0U4YAQ3</accession>
<name>A0A0U4YAQ3_9PROT</name>
<keyword evidence="1" id="KW-1133">Transmembrane helix</keyword>
<evidence type="ECO:0000256" key="1">
    <source>
        <dbReference type="SAM" id="Phobius"/>
    </source>
</evidence>
<protein>
    <submittedName>
        <fullName evidence="2">Uncharacterized protein</fullName>
    </submittedName>
</protein>
<feature type="transmembrane region" description="Helical" evidence="1">
    <location>
        <begin position="146"/>
        <end position="169"/>
    </location>
</feature>
<keyword evidence="1" id="KW-0812">Transmembrane</keyword>
<proteinExistence type="predicted"/>
<sequence>MEKTRMTDDKDFALWLAKEKRALADAGYQETVASFDRIKGRLGAVLPLSVTLTTASLAGAFSQREYSIVCAFLALGFGVTSALCAAGLYSTTLISKNVGPDGVDTILSDVPERDEEHAALWLAYTASYITAENTKTIGRDRRWLKAAWVSLSLTPIVSFLLSIACGGWGSF</sequence>
<dbReference type="PATRIC" id="fig|431306.5.peg.898"/>
<gene>
    <name evidence="2" type="ORF">AGA_897</name>
</gene>
<evidence type="ECO:0000313" key="3">
    <source>
        <dbReference type="Proteomes" id="UP000068250"/>
    </source>
</evidence>
<reference evidence="3" key="1">
    <citation type="submission" date="2014-09" db="EMBL/GenBank/DDBJ databases">
        <authorList>
            <person name="Illeghems K.G."/>
        </authorList>
    </citation>
    <scope>NUCLEOTIDE SEQUENCE [LARGE SCALE GENOMIC DNA]</scope>
    <source>
        <strain evidence="3">LMG 23848T</strain>
    </source>
</reference>
<feature type="transmembrane region" description="Helical" evidence="1">
    <location>
        <begin position="42"/>
        <end position="60"/>
    </location>
</feature>
<organism evidence="2 3">
    <name type="scientific">Acetobacter ghanensis</name>
    <dbReference type="NCBI Taxonomy" id="431306"/>
    <lineage>
        <taxon>Bacteria</taxon>
        <taxon>Pseudomonadati</taxon>
        <taxon>Pseudomonadota</taxon>
        <taxon>Alphaproteobacteria</taxon>
        <taxon>Acetobacterales</taxon>
        <taxon>Acetobacteraceae</taxon>
        <taxon>Acetobacter</taxon>
    </lineage>
</organism>
<feature type="transmembrane region" description="Helical" evidence="1">
    <location>
        <begin position="66"/>
        <end position="89"/>
    </location>
</feature>
<evidence type="ECO:0000313" key="2">
    <source>
        <dbReference type="EMBL" id="CEF54645.1"/>
    </source>
</evidence>
<keyword evidence="1" id="KW-0472">Membrane</keyword>
<dbReference type="EMBL" id="LN609302">
    <property type="protein sequence ID" value="CEF54645.1"/>
    <property type="molecule type" value="Genomic_DNA"/>
</dbReference>
<dbReference type="AlphaFoldDB" id="A0A0U4YAQ3"/>
<dbReference type="Proteomes" id="UP000068250">
    <property type="component" value="Chromosome I"/>
</dbReference>